<gene>
    <name evidence="11" type="primary">fmt [H]</name>
    <name evidence="8" type="synonym">fmt</name>
    <name evidence="11" type="ordered locus">TVNIR_0418</name>
</gene>
<proteinExistence type="inferred from homology"/>
<feature type="domain" description="Formyl transferase C-terminal" evidence="10">
    <location>
        <begin position="207"/>
        <end position="306"/>
    </location>
</feature>
<feature type="binding site" evidence="8">
    <location>
        <begin position="113"/>
        <end position="116"/>
    </location>
    <ligand>
        <name>(6S)-5,6,7,8-tetrahydrofolate</name>
        <dbReference type="ChEBI" id="CHEBI:57453"/>
    </ligand>
</feature>
<dbReference type="PATRIC" id="fig|1255043.3.peg.420"/>
<keyword evidence="5 8" id="KW-0808">Transferase</keyword>
<evidence type="ECO:0000256" key="6">
    <source>
        <dbReference type="ARBA" id="ARBA00022917"/>
    </source>
</evidence>
<dbReference type="InterPro" id="IPR036477">
    <property type="entry name" value="Formyl_transf_N_sf"/>
</dbReference>
<feature type="domain" description="Formyl transferase N-terminal" evidence="9">
    <location>
        <begin position="6"/>
        <end position="184"/>
    </location>
</feature>
<dbReference type="SUPFAM" id="SSF53328">
    <property type="entry name" value="Formyltransferase"/>
    <property type="match status" value="1"/>
</dbReference>
<keyword evidence="12" id="KW-1185">Reference proteome</keyword>
<dbReference type="Proteomes" id="UP000010809">
    <property type="component" value="Chromosome"/>
</dbReference>
<dbReference type="GO" id="GO:0005829">
    <property type="term" value="C:cytosol"/>
    <property type="evidence" value="ECO:0007669"/>
    <property type="project" value="TreeGrafter"/>
</dbReference>
<dbReference type="KEGG" id="tni:TVNIR_0418"/>
<evidence type="ECO:0000256" key="8">
    <source>
        <dbReference type="HAMAP-Rule" id="MF_00182"/>
    </source>
</evidence>
<dbReference type="InterPro" id="IPR011034">
    <property type="entry name" value="Formyl_transferase-like_C_sf"/>
</dbReference>
<comment type="catalytic activity">
    <reaction evidence="7 8">
        <text>L-methionyl-tRNA(fMet) + (6R)-10-formyltetrahydrofolate = N-formyl-L-methionyl-tRNA(fMet) + (6S)-5,6,7,8-tetrahydrofolate + H(+)</text>
        <dbReference type="Rhea" id="RHEA:24380"/>
        <dbReference type="Rhea" id="RHEA-COMP:9952"/>
        <dbReference type="Rhea" id="RHEA-COMP:9953"/>
        <dbReference type="ChEBI" id="CHEBI:15378"/>
        <dbReference type="ChEBI" id="CHEBI:57453"/>
        <dbReference type="ChEBI" id="CHEBI:78530"/>
        <dbReference type="ChEBI" id="CHEBI:78844"/>
        <dbReference type="ChEBI" id="CHEBI:195366"/>
        <dbReference type="EC" id="2.1.2.9"/>
    </reaction>
</comment>
<dbReference type="EMBL" id="CP003989">
    <property type="protein sequence ID" value="AGA32123.1"/>
    <property type="molecule type" value="Genomic_DNA"/>
</dbReference>
<organism evidence="11 12">
    <name type="scientific">Thioalkalivibrio nitratireducens (strain DSM 14787 / UNIQEM 213 / ALEN2)</name>
    <dbReference type="NCBI Taxonomy" id="1255043"/>
    <lineage>
        <taxon>Bacteria</taxon>
        <taxon>Pseudomonadati</taxon>
        <taxon>Pseudomonadota</taxon>
        <taxon>Gammaproteobacteria</taxon>
        <taxon>Chromatiales</taxon>
        <taxon>Ectothiorhodospiraceae</taxon>
        <taxon>Thioalkalivibrio</taxon>
    </lineage>
</organism>
<dbReference type="NCBIfam" id="TIGR00460">
    <property type="entry name" value="fmt"/>
    <property type="match status" value="1"/>
</dbReference>
<dbReference type="InterPro" id="IPR037022">
    <property type="entry name" value="Formyl_trans_C_sf"/>
</dbReference>
<dbReference type="Gene3D" id="3.10.25.10">
    <property type="entry name" value="Formyl transferase, C-terminal domain"/>
    <property type="match status" value="1"/>
</dbReference>
<dbReference type="CDD" id="cd08704">
    <property type="entry name" value="Met_tRNA_FMT_C"/>
    <property type="match status" value="1"/>
</dbReference>
<dbReference type="InterPro" id="IPR005794">
    <property type="entry name" value="Fmt"/>
</dbReference>
<protein>
    <recommendedName>
        <fullName evidence="4 8">Methionyl-tRNA formyltransferase</fullName>
        <ecNumber evidence="3 8">2.1.2.9</ecNumber>
    </recommendedName>
</protein>
<dbReference type="OrthoDB" id="9802815at2"/>
<dbReference type="InterPro" id="IPR044135">
    <property type="entry name" value="Met-tRNA-FMT_C"/>
</dbReference>
<name>L0DSY8_THIND</name>
<dbReference type="EC" id="2.1.2.9" evidence="3 8"/>
<evidence type="ECO:0000256" key="4">
    <source>
        <dbReference type="ARBA" id="ARBA00016014"/>
    </source>
</evidence>
<comment type="function">
    <text evidence="1 8">Attaches a formyl group to the free amino group of methionyl-tRNA(fMet). The formyl group appears to play a dual role in the initiator identity of N-formylmethionyl-tRNA by promoting its recognition by IF2 and preventing the misappropriation of this tRNA by the elongation apparatus.</text>
</comment>
<dbReference type="RefSeq" id="WP_015257278.1">
    <property type="nucleotide sequence ID" value="NC_019902.2"/>
</dbReference>
<dbReference type="PANTHER" id="PTHR11138:SF5">
    <property type="entry name" value="METHIONYL-TRNA FORMYLTRANSFERASE, MITOCHONDRIAL"/>
    <property type="match status" value="1"/>
</dbReference>
<sequence>MRHDRRIVYAGTPEFAVPALEALIAAGQTPVAVYTQPDRPAGRGRKLTPSPVKKVALAAGIPVQQPVSLKSAEAQAELGRLAPDVLIVAAYGLILPARVLAIPRSGGVNVHASLLPRWRGAAPIQRAIQAGDPETGVCLMQMEPGLDTGPVYACTSLPLDDDATAASVHDRLASLGARLLVERLDEILDGTLKPRPQPAEGVVYARKIEKAEAWIDWARPAAAIDRQVRAFVPWPVAQTRWGDQVLRIHQARPLPAPAGPEPAIPGTVIGIHADGVDVSAGSGILRLQVVQLPGRRPVAAADWARSAALIGHRLGGVG</sequence>
<accession>L0DSY8</accession>
<evidence type="ECO:0000313" key="12">
    <source>
        <dbReference type="Proteomes" id="UP000010809"/>
    </source>
</evidence>
<dbReference type="GO" id="GO:0004479">
    <property type="term" value="F:methionyl-tRNA formyltransferase activity"/>
    <property type="evidence" value="ECO:0007669"/>
    <property type="project" value="UniProtKB-UniRule"/>
</dbReference>
<evidence type="ECO:0000256" key="1">
    <source>
        <dbReference type="ARBA" id="ARBA00002606"/>
    </source>
</evidence>
<dbReference type="AlphaFoldDB" id="L0DSY8"/>
<dbReference type="InterPro" id="IPR005793">
    <property type="entry name" value="Formyl_trans_C"/>
</dbReference>
<comment type="similarity">
    <text evidence="2 8">Belongs to the Fmt family.</text>
</comment>
<dbReference type="CDD" id="cd08646">
    <property type="entry name" value="FMT_core_Met-tRNA-FMT_N"/>
    <property type="match status" value="1"/>
</dbReference>
<dbReference type="STRING" id="1255043.TVNIR_0418"/>
<dbReference type="HAMAP" id="MF_00182">
    <property type="entry name" value="Formyl_trans"/>
    <property type="match status" value="1"/>
</dbReference>
<evidence type="ECO:0000256" key="2">
    <source>
        <dbReference type="ARBA" id="ARBA00010699"/>
    </source>
</evidence>
<dbReference type="HOGENOM" id="CLU_033347_1_2_6"/>
<evidence type="ECO:0000256" key="7">
    <source>
        <dbReference type="ARBA" id="ARBA00048558"/>
    </source>
</evidence>
<dbReference type="FunFam" id="3.40.50.12230:FF:000001">
    <property type="entry name" value="Methionyl-tRNA formyltransferase"/>
    <property type="match status" value="1"/>
</dbReference>
<dbReference type="eggNOG" id="COG0223">
    <property type="taxonomic scope" value="Bacteria"/>
</dbReference>
<evidence type="ECO:0000313" key="11">
    <source>
        <dbReference type="EMBL" id="AGA32123.1"/>
    </source>
</evidence>
<dbReference type="SUPFAM" id="SSF50486">
    <property type="entry name" value="FMT C-terminal domain-like"/>
    <property type="match status" value="1"/>
</dbReference>
<dbReference type="InterPro" id="IPR002376">
    <property type="entry name" value="Formyl_transf_N"/>
</dbReference>
<evidence type="ECO:0000259" key="9">
    <source>
        <dbReference type="Pfam" id="PF00551"/>
    </source>
</evidence>
<reference evidence="11" key="1">
    <citation type="submission" date="2015-12" db="EMBL/GenBank/DDBJ databases">
        <authorList>
            <person name="Tikhonova T.V."/>
            <person name="Pavlov A.R."/>
            <person name="Beletsky A.V."/>
            <person name="Mardanov A.V."/>
            <person name="Sorokin D.Y."/>
            <person name="Ravin N.V."/>
            <person name="Popov V.O."/>
        </authorList>
    </citation>
    <scope>NUCLEOTIDE SEQUENCE</scope>
    <source>
        <strain evidence="11">DSM 14787</strain>
    </source>
</reference>
<evidence type="ECO:0000259" key="10">
    <source>
        <dbReference type="Pfam" id="PF02911"/>
    </source>
</evidence>
<evidence type="ECO:0000256" key="3">
    <source>
        <dbReference type="ARBA" id="ARBA00012261"/>
    </source>
</evidence>
<dbReference type="Gene3D" id="3.40.50.170">
    <property type="entry name" value="Formyl transferase, N-terminal domain"/>
    <property type="match status" value="1"/>
</dbReference>
<dbReference type="PANTHER" id="PTHR11138">
    <property type="entry name" value="METHIONYL-TRNA FORMYLTRANSFERASE"/>
    <property type="match status" value="1"/>
</dbReference>
<dbReference type="InterPro" id="IPR041711">
    <property type="entry name" value="Met-tRNA-FMT_N"/>
</dbReference>
<dbReference type="Pfam" id="PF00551">
    <property type="entry name" value="Formyl_trans_N"/>
    <property type="match status" value="1"/>
</dbReference>
<keyword evidence="6 8" id="KW-0648">Protein biosynthesis</keyword>
<dbReference type="Pfam" id="PF02911">
    <property type="entry name" value="Formyl_trans_C"/>
    <property type="match status" value="1"/>
</dbReference>
<evidence type="ECO:0000256" key="5">
    <source>
        <dbReference type="ARBA" id="ARBA00022679"/>
    </source>
</evidence>